<proteinExistence type="predicted"/>
<dbReference type="Proteomes" id="UP000836387">
    <property type="component" value="Unassembled WGS sequence"/>
</dbReference>
<protein>
    <submittedName>
        <fullName evidence="1">Uncharacterized protein</fullName>
    </submittedName>
</protein>
<sequence length="84" mass="9104">MTHTAPKLRTVGWAAKAEDRAYGSLDTPRSEHIMASHVSTDGDDVYGLGRAEDVDALTDGLLDSEIAGITFQHVLSHREVEVGR</sequence>
<evidence type="ECO:0000313" key="2">
    <source>
        <dbReference type="Proteomes" id="UP000836387"/>
    </source>
</evidence>
<reference evidence="1" key="2">
    <citation type="submission" date="2021-10" db="EMBL/GenBank/DDBJ databases">
        <authorList>
            <person name="Piombo E."/>
        </authorList>
    </citation>
    <scope>NUCLEOTIDE SEQUENCE</scope>
</reference>
<accession>A0ACA9TIY5</accession>
<organism evidence="1 2">
    <name type="scientific">Clonostachys rosea f. rosea IK726</name>
    <dbReference type="NCBI Taxonomy" id="1349383"/>
    <lineage>
        <taxon>Eukaryota</taxon>
        <taxon>Fungi</taxon>
        <taxon>Dikarya</taxon>
        <taxon>Ascomycota</taxon>
        <taxon>Pezizomycotina</taxon>
        <taxon>Sordariomycetes</taxon>
        <taxon>Hypocreomycetidae</taxon>
        <taxon>Hypocreales</taxon>
        <taxon>Bionectriaceae</taxon>
        <taxon>Clonostachys</taxon>
    </lineage>
</organism>
<dbReference type="EMBL" id="CADEHS020000005">
    <property type="protein sequence ID" value="CAG9940887.1"/>
    <property type="molecule type" value="Genomic_DNA"/>
</dbReference>
<comment type="caution">
    <text evidence="1">The sequence shown here is derived from an EMBL/GenBank/DDBJ whole genome shotgun (WGS) entry which is preliminary data.</text>
</comment>
<reference evidence="1" key="1">
    <citation type="submission" date="2020-04" db="EMBL/GenBank/DDBJ databases">
        <authorList>
            <person name="Broberg M."/>
        </authorList>
    </citation>
    <scope>NUCLEOTIDE SEQUENCE</scope>
</reference>
<name>A0ACA9TIY5_BIOOC</name>
<gene>
    <name evidence="1" type="ORF">CRV2_00002309</name>
</gene>
<keyword evidence="2" id="KW-1185">Reference proteome</keyword>
<evidence type="ECO:0000313" key="1">
    <source>
        <dbReference type="EMBL" id="CAG9940887.1"/>
    </source>
</evidence>